<dbReference type="EMBL" id="VSSQ01013549">
    <property type="protein sequence ID" value="MPM51738.1"/>
    <property type="molecule type" value="Genomic_DNA"/>
</dbReference>
<comment type="caution">
    <text evidence="2">The sequence shown here is derived from an EMBL/GenBank/DDBJ whole genome shotgun (WGS) entry which is preliminary data.</text>
</comment>
<proteinExistence type="predicted"/>
<feature type="compositionally biased region" description="Basic and acidic residues" evidence="1">
    <location>
        <begin position="93"/>
        <end position="105"/>
    </location>
</feature>
<evidence type="ECO:0000313" key="2">
    <source>
        <dbReference type="EMBL" id="MPM51738.1"/>
    </source>
</evidence>
<feature type="region of interest" description="Disordered" evidence="1">
    <location>
        <begin position="1"/>
        <end position="111"/>
    </location>
</feature>
<feature type="compositionally biased region" description="Basic and acidic residues" evidence="1">
    <location>
        <begin position="59"/>
        <end position="71"/>
    </location>
</feature>
<organism evidence="2">
    <name type="scientific">bioreactor metagenome</name>
    <dbReference type="NCBI Taxonomy" id="1076179"/>
    <lineage>
        <taxon>unclassified sequences</taxon>
        <taxon>metagenomes</taxon>
        <taxon>ecological metagenomes</taxon>
    </lineage>
</organism>
<name>A0A645AGB3_9ZZZZ</name>
<reference evidence="2" key="1">
    <citation type="submission" date="2019-08" db="EMBL/GenBank/DDBJ databases">
        <authorList>
            <person name="Kucharzyk K."/>
            <person name="Murdoch R.W."/>
            <person name="Higgins S."/>
            <person name="Loffler F."/>
        </authorList>
    </citation>
    <scope>NUCLEOTIDE SEQUENCE</scope>
</reference>
<feature type="compositionally biased region" description="Basic and acidic residues" evidence="1">
    <location>
        <begin position="11"/>
        <end position="42"/>
    </location>
</feature>
<protein>
    <submittedName>
        <fullName evidence="2">Uncharacterized protein</fullName>
    </submittedName>
</protein>
<sequence length="151" mass="16548">MVLDQLVEPFEDPRGQRPHDHGAEEHRHRGADDDAHRRDGADHGTALAVDRTAAGVADQQREQVGDDRVDHLGQVGVRGPPGRDDEGGEQAPGDERTDVRHDHPGQEPTELLHCCPEPVTFEVLVDTCVGESERHLNSVGMAVRRGGQDRL</sequence>
<gene>
    <name evidence="2" type="ORF">SDC9_98489</name>
</gene>
<dbReference type="AlphaFoldDB" id="A0A645AGB3"/>
<accession>A0A645AGB3</accession>
<evidence type="ECO:0000256" key="1">
    <source>
        <dbReference type="SAM" id="MobiDB-lite"/>
    </source>
</evidence>